<feature type="region of interest" description="Disordered" evidence="1">
    <location>
        <begin position="23"/>
        <end position="85"/>
    </location>
</feature>
<name>A0A2N6ND05_BEABA</name>
<feature type="compositionally biased region" description="Low complexity" evidence="1">
    <location>
        <begin position="62"/>
        <end position="72"/>
    </location>
</feature>
<proteinExistence type="predicted"/>
<dbReference type="EMBL" id="MRVG01000010">
    <property type="protein sequence ID" value="PMB65160.1"/>
    <property type="molecule type" value="Genomic_DNA"/>
</dbReference>
<sequence length="110" mass="12151">MAKLASHGNCGWLRRTVLRDQGDANRGISDLDTMTDRMHRQDGDREELGILDHRLRRDAHLPSPSGSSSNTPSRRETLLPASYRKESSDLAAAGLNVTALCRRGARPEVT</sequence>
<evidence type="ECO:0000313" key="3">
    <source>
        <dbReference type="Proteomes" id="UP000235728"/>
    </source>
</evidence>
<dbReference type="Proteomes" id="UP000235728">
    <property type="component" value="Unassembled WGS sequence"/>
</dbReference>
<protein>
    <submittedName>
        <fullName evidence="2">Uncharacterized protein</fullName>
    </submittedName>
</protein>
<feature type="compositionally biased region" description="Basic and acidic residues" evidence="1">
    <location>
        <begin position="73"/>
        <end position="85"/>
    </location>
</feature>
<organism evidence="2 3">
    <name type="scientific">Beauveria bassiana</name>
    <name type="common">White muscardine disease fungus</name>
    <name type="synonym">Tritirachium shiotae</name>
    <dbReference type="NCBI Taxonomy" id="176275"/>
    <lineage>
        <taxon>Eukaryota</taxon>
        <taxon>Fungi</taxon>
        <taxon>Dikarya</taxon>
        <taxon>Ascomycota</taxon>
        <taxon>Pezizomycotina</taxon>
        <taxon>Sordariomycetes</taxon>
        <taxon>Hypocreomycetidae</taxon>
        <taxon>Hypocreales</taxon>
        <taxon>Cordycipitaceae</taxon>
        <taxon>Beauveria</taxon>
    </lineage>
</organism>
<gene>
    <name evidence="2" type="ORF">BM221_008516</name>
</gene>
<evidence type="ECO:0000313" key="2">
    <source>
        <dbReference type="EMBL" id="PMB65160.1"/>
    </source>
</evidence>
<accession>A0A2N6ND05</accession>
<dbReference type="AlphaFoldDB" id="A0A2N6ND05"/>
<evidence type="ECO:0000256" key="1">
    <source>
        <dbReference type="SAM" id="MobiDB-lite"/>
    </source>
</evidence>
<reference evidence="2 3" key="1">
    <citation type="journal article" date="2016" name="Appl. Microbiol. Biotechnol.">
        <title>Characterization of T-DNA insertion mutants with decreased virulence in the entomopathogenic fungus Beauveria bassiana JEF-007.</title>
        <authorList>
            <person name="Kim S."/>
            <person name="Lee S.J."/>
            <person name="Nai Y.S."/>
            <person name="Yu J.S."/>
            <person name="Lee M.R."/>
            <person name="Yang Y.T."/>
            <person name="Kim J.S."/>
        </authorList>
    </citation>
    <scope>NUCLEOTIDE SEQUENCE [LARGE SCALE GENOMIC DNA]</scope>
    <source>
        <strain evidence="2 3">JEF-007</strain>
    </source>
</reference>
<comment type="caution">
    <text evidence="2">The sequence shown here is derived from an EMBL/GenBank/DDBJ whole genome shotgun (WGS) entry which is preliminary data.</text>
</comment>
<feature type="compositionally biased region" description="Basic and acidic residues" evidence="1">
    <location>
        <begin position="34"/>
        <end position="60"/>
    </location>
</feature>